<dbReference type="InterPro" id="IPR004199">
    <property type="entry name" value="B-gal_small/dom_5"/>
</dbReference>
<comment type="caution">
    <text evidence="2">The sequence shown here is derived from an EMBL/GenBank/DDBJ whole genome shotgun (WGS) entry which is preliminary data.</text>
</comment>
<feature type="domain" description="Beta galactosidase small chain/" evidence="1">
    <location>
        <begin position="19"/>
        <end position="136"/>
    </location>
</feature>
<protein>
    <submittedName>
        <fullName evidence="2">Beta-galactosidase small subunit</fullName>
    </submittedName>
</protein>
<dbReference type="InterPro" id="IPR014718">
    <property type="entry name" value="GH-type_carb-bd"/>
</dbReference>
<feature type="non-terminal residue" evidence="2">
    <location>
        <position position="136"/>
    </location>
</feature>
<reference evidence="2" key="1">
    <citation type="journal article" date="2021" name="PeerJ">
        <title>Extensive microbial diversity within the chicken gut microbiome revealed by metagenomics and culture.</title>
        <authorList>
            <person name="Gilroy R."/>
            <person name="Ravi A."/>
            <person name="Getino M."/>
            <person name="Pursley I."/>
            <person name="Horton D.L."/>
            <person name="Alikhan N.F."/>
            <person name="Baker D."/>
            <person name="Gharbi K."/>
            <person name="Hall N."/>
            <person name="Watson M."/>
            <person name="Adriaenssens E.M."/>
            <person name="Foster-Nyarko E."/>
            <person name="Jarju S."/>
            <person name="Secka A."/>
            <person name="Antonio M."/>
            <person name="Oren A."/>
            <person name="Chaudhuri R.R."/>
            <person name="La Ragione R."/>
            <person name="Hildebrand F."/>
            <person name="Pallen M.J."/>
        </authorList>
    </citation>
    <scope>NUCLEOTIDE SEQUENCE</scope>
    <source>
        <strain evidence="2">CHK173-2145</strain>
    </source>
</reference>
<dbReference type="AlphaFoldDB" id="A0A921F1S7"/>
<reference evidence="2" key="2">
    <citation type="submission" date="2021-09" db="EMBL/GenBank/DDBJ databases">
        <authorList>
            <person name="Gilroy R."/>
        </authorList>
    </citation>
    <scope>NUCLEOTIDE SEQUENCE</scope>
    <source>
        <strain evidence="2">CHK173-2145</strain>
    </source>
</reference>
<dbReference type="InterPro" id="IPR011013">
    <property type="entry name" value="Gal_mutarotase_sf_dom"/>
</dbReference>
<dbReference type="GO" id="GO:0009341">
    <property type="term" value="C:beta-galactosidase complex"/>
    <property type="evidence" value="ECO:0007669"/>
    <property type="project" value="InterPro"/>
</dbReference>
<accession>A0A921F1S7</accession>
<dbReference type="Gene3D" id="2.70.98.10">
    <property type="match status" value="1"/>
</dbReference>
<organism evidence="2 3">
    <name type="scientific">Levilactobacillus hammesii</name>
    <dbReference type="NCBI Taxonomy" id="267633"/>
    <lineage>
        <taxon>Bacteria</taxon>
        <taxon>Bacillati</taxon>
        <taxon>Bacillota</taxon>
        <taxon>Bacilli</taxon>
        <taxon>Lactobacillales</taxon>
        <taxon>Lactobacillaceae</taxon>
        <taxon>Levilactobacillus</taxon>
    </lineage>
</organism>
<gene>
    <name evidence="2" type="ORF">K8U88_02960</name>
</gene>
<dbReference type="GO" id="GO:0004565">
    <property type="term" value="F:beta-galactosidase activity"/>
    <property type="evidence" value="ECO:0007669"/>
    <property type="project" value="InterPro"/>
</dbReference>
<dbReference type="Pfam" id="PF02929">
    <property type="entry name" value="Bgal_small_N"/>
    <property type="match status" value="1"/>
</dbReference>
<dbReference type="EMBL" id="DYXN01000042">
    <property type="protein sequence ID" value="HJE86525.1"/>
    <property type="molecule type" value="Genomic_DNA"/>
</dbReference>
<dbReference type="GO" id="GO:0005975">
    <property type="term" value="P:carbohydrate metabolic process"/>
    <property type="evidence" value="ECO:0007669"/>
    <property type="project" value="InterPro"/>
</dbReference>
<evidence type="ECO:0000313" key="3">
    <source>
        <dbReference type="Proteomes" id="UP000721920"/>
    </source>
</evidence>
<name>A0A921F1S7_9LACO</name>
<evidence type="ECO:0000259" key="1">
    <source>
        <dbReference type="Pfam" id="PF02929"/>
    </source>
</evidence>
<sequence length="136" mass="15300">MANMTKLKLTFGDVTLGVSGDHFRYLFAYDRGGLESLVRDGKEWLYRTPVPAFWRATTDNDRGNGFSRRSAMWLGADMFTQCTHVAVAVNDRAIPLPIAPENNRYTDHETAEKVAITFTYTTPTVPTTTVDVTYQV</sequence>
<proteinExistence type="predicted"/>
<dbReference type="GO" id="GO:0030246">
    <property type="term" value="F:carbohydrate binding"/>
    <property type="evidence" value="ECO:0007669"/>
    <property type="project" value="InterPro"/>
</dbReference>
<dbReference type="Proteomes" id="UP000721920">
    <property type="component" value="Unassembled WGS sequence"/>
</dbReference>
<evidence type="ECO:0000313" key="2">
    <source>
        <dbReference type="EMBL" id="HJE86525.1"/>
    </source>
</evidence>
<dbReference type="SUPFAM" id="SSF74650">
    <property type="entry name" value="Galactose mutarotase-like"/>
    <property type="match status" value="1"/>
</dbReference>